<evidence type="ECO:0000256" key="1">
    <source>
        <dbReference type="ARBA" id="ARBA00004651"/>
    </source>
</evidence>
<evidence type="ECO:0000313" key="9">
    <source>
        <dbReference type="Proteomes" id="UP000317422"/>
    </source>
</evidence>
<evidence type="ECO:0000256" key="2">
    <source>
        <dbReference type="ARBA" id="ARBA00022475"/>
    </source>
</evidence>
<name>A0A543NGJ6_9ACTN</name>
<feature type="transmembrane region" description="Helical" evidence="6">
    <location>
        <begin position="281"/>
        <end position="304"/>
    </location>
</feature>
<feature type="domain" description="Type II secretion system protein GspF" evidence="7">
    <location>
        <begin position="142"/>
        <end position="264"/>
    </location>
</feature>
<evidence type="ECO:0000313" key="8">
    <source>
        <dbReference type="EMBL" id="TQN30931.1"/>
    </source>
</evidence>
<dbReference type="Proteomes" id="UP000317422">
    <property type="component" value="Unassembled WGS sequence"/>
</dbReference>
<evidence type="ECO:0000256" key="4">
    <source>
        <dbReference type="ARBA" id="ARBA00022989"/>
    </source>
</evidence>
<dbReference type="Pfam" id="PF00482">
    <property type="entry name" value="T2SSF"/>
    <property type="match status" value="1"/>
</dbReference>
<comment type="caution">
    <text evidence="8">The sequence shown here is derived from an EMBL/GenBank/DDBJ whole genome shotgun (WGS) entry which is preliminary data.</text>
</comment>
<organism evidence="8 9">
    <name type="scientific">Haloactinospora alba</name>
    <dbReference type="NCBI Taxonomy" id="405555"/>
    <lineage>
        <taxon>Bacteria</taxon>
        <taxon>Bacillati</taxon>
        <taxon>Actinomycetota</taxon>
        <taxon>Actinomycetes</taxon>
        <taxon>Streptosporangiales</taxon>
        <taxon>Nocardiopsidaceae</taxon>
        <taxon>Haloactinospora</taxon>
    </lineage>
</organism>
<evidence type="ECO:0000256" key="5">
    <source>
        <dbReference type="ARBA" id="ARBA00023136"/>
    </source>
</evidence>
<evidence type="ECO:0000256" key="3">
    <source>
        <dbReference type="ARBA" id="ARBA00022692"/>
    </source>
</evidence>
<dbReference type="InterPro" id="IPR018076">
    <property type="entry name" value="T2SS_GspF_dom"/>
</dbReference>
<feature type="transmembrane region" description="Helical" evidence="6">
    <location>
        <begin position="250"/>
        <end position="269"/>
    </location>
</feature>
<evidence type="ECO:0000256" key="6">
    <source>
        <dbReference type="SAM" id="Phobius"/>
    </source>
</evidence>
<proteinExistence type="predicted"/>
<sequence length="309" mass="33851">MNYPLIIIGATVLTCVVGIWALFDLLAGREQNRALRARSAMLDVESRANHPMERLDNRLRRTELGHKIYLRIVRSGVKVRVSTFVVLMVGAGIAAIVFVWNFLAPVFGIAAAVGVGFLFFAYLKRQEERRKEEFTQQLPELARVLSNATQAGLALPTAVDMAADELSEPAGGELKRMAESMKVGQSFDSSARELRDRMPSREIGVLISTLLVASRSGGALVTALRHISETLESRKETRREVKTVLSETTATAWALGFMSVGSLFLVNMIQPGVIRTMTESLGGQVTLAVSCGLMILGISIVLRITKINY</sequence>
<dbReference type="EMBL" id="VFQC01000001">
    <property type="protein sequence ID" value="TQN30931.1"/>
    <property type="molecule type" value="Genomic_DNA"/>
</dbReference>
<dbReference type="InterPro" id="IPR042094">
    <property type="entry name" value="T2SS_GspF_sf"/>
</dbReference>
<feature type="transmembrane region" description="Helical" evidence="6">
    <location>
        <begin position="81"/>
        <end position="100"/>
    </location>
</feature>
<keyword evidence="3 6" id="KW-0812">Transmembrane</keyword>
<dbReference type="GO" id="GO:0005886">
    <property type="term" value="C:plasma membrane"/>
    <property type="evidence" value="ECO:0007669"/>
    <property type="project" value="UniProtKB-SubCell"/>
</dbReference>
<evidence type="ECO:0000259" key="7">
    <source>
        <dbReference type="Pfam" id="PF00482"/>
    </source>
</evidence>
<dbReference type="PANTHER" id="PTHR35007:SF1">
    <property type="entry name" value="PILUS ASSEMBLY PROTEIN"/>
    <property type="match status" value="1"/>
</dbReference>
<dbReference type="RefSeq" id="WP_246062059.1">
    <property type="nucleotide sequence ID" value="NZ_VFQC01000001.1"/>
</dbReference>
<keyword evidence="4 6" id="KW-1133">Transmembrane helix</keyword>
<dbReference type="AlphaFoldDB" id="A0A543NGJ6"/>
<feature type="transmembrane region" description="Helical" evidence="6">
    <location>
        <begin position="106"/>
        <end position="123"/>
    </location>
</feature>
<comment type="subcellular location">
    <subcellularLocation>
        <location evidence="1">Cell membrane</location>
        <topology evidence="1">Multi-pass membrane protein</topology>
    </subcellularLocation>
</comment>
<gene>
    <name evidence="8" type="ORF">FHX37_0819</name>
</gene>
<feature type="transmembrane region" description="Helical" evidence="6">
    <location>
        <begin position="6"/>
        <end position="27"/>
    </location>
</feature>
<protein>
    <submittedName>
        <fullName evidence="8">Tight adherence protein B</fullName>
    </submittedName>
</protein>
<keyword evidence="5 6" id="KW-0472">Membrane</keyword>
<dbReference type="Gene3D" id="1.20.81.30">
    <property type="entry name" value="Type II secretion system (T2SS), domain F"/>
    <property type="match status" value="1"/>
</dbReference>
<dbReference type="PANTHER" id="PTHR35007">
    <property type="entry name" value="INTEGRAL MEMBRANE PROTEIN-RELATED"/>
    <property type="match status" value="1"/>
</dbReference>
<accession>A0A543NGJ6</accession>
<reference evidence="8 9" key="1">
    <citation type="submission" date="2019-06" db="EMBL/GenBank/DDBJ databases">
        <title>Sequencing the genomes of 1000 actinobacteria strains.</title>
        <authorList>
            <person name="Klenk H.-P."/>
        </authorList>
    </citation>
    <scope>NUCLEOTIDE SEQUENCE [LARGE SCALE GENOMIC DNA]</scope>
    <source>
        <strain evidence="8 9">DSM 45015</strain>
    </source>
</reference>
<keyword evidence="9" id="KW-1185">Reference proteome</keyword>
<keyword evidence="2" id="KW-1003">Cell membrane</keyword>